<evidence type="ECO:0000313" key="2">
    <source>
        <dbReference type="EMBL" id="CAI2359964.1"/>
    </source>
</evidence>
<sequence>MLEVIPIQGSPKRASQAVKRKYNKDNIFKRQKRLKSKIDGGIYMKRTHSYMSSHKEASDHGNEISHLPDFIFKIIKLKNFINSSTNVKSNCERNEELWSLLMSNHNKTKHRNSKNILTSREYLRMASKKICDRSVICPTEDRNYALKKGIDNLKNHVKVFDQFLRNLDKNVSGSLNRTSKAKKKKMYSSSKVIPKSRNQQLGLRAPSFKSFSADSYLLGDDNHTVSLTRKTGSYRFNKDCSNNDGSPTMRNIKIDSKRKFNRHSTMRKLATMNFKKKVETPKINIISVESFGEDLEFSSSIEKTKENQALPRRSKLVPLELIKKATPQPKKEKVLENKPKNEPIKPEFSTPFKTTKKRALCERKKQFHSKCRKEIKRFDKILELKKNHSQVFTHEEKTDQEIRDRREMIQKVITKDMTSSIEHDVDIRDSKVDRSIQNFNRIYKNNSPVKLYQTNYSQKMRNRASKLSLSSYKSYEGPGLKPLKSKSKVAEFINHFYTKGRAANNRFRSYQNLPKRRLNAASPEVQLTNKFPKLMDSECKQSNVQNKALLLNKSHIHSNASIGGISALLNAFSPIKERDLKFRSKCVRPLFTKT</sequence>
<organism evidence="2 3">
    <name type="scientific">Euplotes crassus</name>
    <dbReference type="NCBI Taxonomy" id="5936"/>
    <lineage>
        <taxon>Eukaryota</taxon>
        <taxon>Sar</taxon>
        <taxon>Alveolata</taxon>
        <taxon>Ciliophora</taxon>
        <taxon>Intramacronucleata</taxon>
        <taxon>Spirotrichea</taxon>
        <taxon>Hypotrichia</taxon>
        <taxon>Euplotida</taxon>
        <taxon>Euplotidae</taxon>
        <taxon>Moneuplotes</taxon>
    </lineage>
</organism>
<feature type="compositionally biased region" description="Basic and acidic residues" evidence="1">
    <location>
        <begin position="329"/>
        <end position="345"/>
    </location>
</feature>
<reference evidence="2" key="1">
    <citation type="submission" date="2023-07" db="EMBL/GenBank/DDBJ databases">
        <authorList>
            <consortium name="AG Swart"/>
            <person name="Singh M."/>
            <person name="Singh A."/>
            <person name="Seah K."/>
            <person name="Emmerich C."/>
        </authorList>
    </citation>
    <scope>NUCLEOTIDE SEQUENCE</scope>
    <source>
        <strain evidence="2">DP1</strain>
    </source>
</reference>
<evidence type="ECO:0000313" key="3">
    <source>
        <dbReference type="Proteomes" id="UP001295684"/>
    </source>
</evidence>
<evidence type="ECO:0000256" key="1">
    <source>
        <dbReference type="SAM" id="MobiDB-lite"/>
    </source>
</evidence>
<dbReference type="AlphaFoldDB" id="A0AAD1U4B3"/>
<protein>
    <submittedName>
        <fullName evidence="2">Uncharacterized protein</fullName>
    </submittedName>
</protein>
<keyword evidence="3" id="KW-1185">Reference proteome</keyword>
<dbReference type="EMBL" id="CAMPGE010001191">
    <property type="protein sequence ID" value="CAI2359964.1"/>
    <property type="molecule type" value="Genomic_DNA"/>
</dbReference>
<comment type="caution">
    <text evidence="2">The sequence shown here is derived from an EMBL/GenBank/DDBJ whole genome shotgun (WGS) entry which is preliminary data.</text>
</comment>
<feature type="region of interest" description="Disordered" evidence="1">
    <location>
        <begin position="327"/>
        <end position="349"/>
    </location>
</feature>
<dbReference type="Proteomes" id="UP001295684">
    <property type="component" value="Unassembled WGS sequence"/>
</dbReference>
<name>A0AAD1U4B3_EUPCR</name>
<proteinExistence type="predicted"/>
<accession>A0AAD1U4B3</accession>
<gene>
    <name evidence="2" type="ORF">ECRASSUSDP1_LOCUS1259</name>
</gene>